<keyword evidence="5" id="KW-1185">Reference proteome</keyword>
<name>A0A9Q0MX42_9DIPT</name>
<accession>A0A9Q0MX42</accession>
<feature type="domain" description="Sulfotransferase" evidence="3">
    <location>
        <begin position="64"/>
        <end position="306"/>
    </location>
</feature>
<dbReference type="InterPro" id="IPR027417">
    <property type="entry name" value="P-loop_NTPase"/>
</dbReference>
<comment type="caution">
    <text evidence="4">The sequence shown here is derived from an EMBL/GenBank/DDBJ whole genome shotgun (WGS) entry which is preliminary data.</text>
</comment>
<dbReference type="AlphaFoldDB" id="A0A9Q0MX42"/>
<reference evidence="4" key="1">
    <citation type="submission" date="2022-07" db="EMBL/GenBank/DDBJ databases">
        <authorList>
            <person name="Trinca V."/>
            <person name="Uliana J.V.C."/>
            <person name="Torres T.T."/>
            <person name="Ward R.J."/>
            <person name="Monesi N."/>
        </authorList>
    </citation>
    <scope>NUCLEOTIDE SEQUENCE</scope>
    <source>
        <strain evidence="4">HSMRA1968</strain>
        <tissue evidence="4">Whole embryos</tissue>
    </source>
</reference>
<gene>
    <name evidence="4" type="primary">LST_1</name>
    <name evidence="4" type="ORF">Bhyg_11412</name>
</gene>
<evidence type="ECO:0000313" key="4">
    <source>
        <dbReference type="EMBL" id="KAJ6638675.1"/>
    </source>
</evidence>
<dbReference type="PANTHER" id="PTHR11783">
    <property type="entry name" value="SULFOTRANSFERASE SULT"/>
    <property type="match status" value="1"/>
</dbReference>
<dbReference type="SUPFAM" id="SSF52540">
    <property type="entry name" value="P-loop containing nucleoside triphosphate hydrolases"/>
    <property type="match status" value="1"/>
</dbReference>
<evidence type="ECO:0000256" key="1">
    <source>
        <dbReference type="ARBA" id="ARBA00005771"/>
    </source>
</evidence>
<evidence type="ECO:0000313" key="5">
    <source>
        <dbReference type="Proteomes" id="UP001151699"/>
    </source>
</evidence>
<comment type="similarity">
    <text evidence="1">Belongs to the sulfotransferase 1 family.</text>
</comment>
<dbReference type="Proteomes" id="UP001151699">
    <property type="component" value="Chromosome X"/>
</dbReference>
<keyword evidence="2" id="KW-0808">Transferase</keyword>
<proteinExistence type="inferred from homology"/>
<dbReference type="OrthoDB" id="205623at2759"/>
<protein>
    <submittedName>
        <fullName evidence="4">Luciferin sulfotransferase</fullName>
    </submittedName>
</protein>
<sequence length="316" mass="37531">MPVWYEDVDTTITSEFRAASKFVYVYPESNSHTPLGPNWQFGPCFLPEKSRQYMDVLENYEVRPDDIWSVTFAKAGSTWTQEMIWLLTNNLDYKRAKKSVFERFPYVEFDLIYEKVEKNVIEYTNAMPSPRYLKTHLPAGLLPKQLWTVKPKIIYTARGLKDLAISFYHHMVHIQGYKCGLDDFLDAFLENKMFLCPYHSNEKDFWYLRNEKNILFLRYEEMKKDLLGVIEKTAEFLGKSYSEKELFKLADHLSFDSMKESSSFDLAQWVGTKTDFRFIRKGIVGSYREEMSQEYIDKFDEWTHEYNQQNGTCIIP</sequence>
<organism evidence="4 5">
    <name type="scientific">Pseudolycoriella hygida</name>
    <dbReference type="NCBI Taxonomy" id="35572"/>
    <lineage>
        <taxon>Eukaryota</taxon>
        <taxon>Metazoa</taxon>
        <taxon>Ecdysozoa</taxon>
        <taxon>Arthropoda</taxon>
        <taxon>Hexapoda</taxon>
        <taxon>Insecta</taxon>
        <taxon>Pterygota</taxon>
        <taxon>Neoptera</taxon>
        <taxon>Endopterygota</taxon>
        <taxon>Diptera</taxon>
        <taxon>Nematocera</taxon>
        <taxon>Sciaroidea</taxon>
        <taxon>Sciaridae</taxon>
        <taxon>Pseudolycoriella</taxon>
    </lineage>
</organism>
<evidence type="ECO:0000256" key="2">
    <source>
        <dbReference type="ARBA" id="ARBA00022679"/>
    </source>
</evidence>
<dbReference type="InterPro" id="IPR000863">
    <property type="entry name" value="Sulfotransferase_dom"/>
</dbReference>
<evidence type="ECO:0000259" key="3">
    <source>
        <dbReference type="Pfam" id="PF00685"/>
    </source>
</evidence>
<dbReference type="Gene3D" id="3.40.50.300">
    <property type="entry name" value="P-loop containing nucleotide triphosphate hydrolases"/>
    <property type="match status" value="1"/>
</dbReference>
<dbReference type="GO" id="GO:0008146">
    <property type="term" value="F:sulfotransferase activity"/>
    <property type="evidence" value="ECO:0007669"/>
    <property type="project" value="InterPro"/>
</dbReference>
<dbReference type="EMBL" id="WJQU01000003">
    <property type="protein sequence ID" value="KAJ6638675.1"/>
    <property type="molecule type" value="Genomic_DNA"/>
</dbReference>
<dbReference type="Pfam" id="PF00685">
    <property type="entry name" value="Sulfotransfer_1"/>
    <property type="match status" value="1"/>
</dbReference>